<dbReference type="InterPro" id="IPR036388">
    <property type="entry name" value="WH-like_DNA-bd_sf"/>
</dbReference>
<dbReference type="InterPro" id="IPR018490">
    <property type="entry name" value="cNMP-bd_dom_sf"/>
</dbReference>
<dbReference type="PROSITE" id="PS51063">
    <property type="entry name" value="HTH_CRP_2"/>
    <property type="match status" value="1"/>
</dbReference>
<reference evidence="5" key="2">
    <citation type="submission" date="2021-08" db="EMBL/GenBank/DDBJ databases">
        <authorList>
            <person name="Tani A."/>
            <person name="Ola A."/>
            <person name="Ogura Y."/>
            <person name="Katsura K."/>
            <person name="Hayashi T."/>
        </authorList>
    </citation>
    <scope>NUCLEOTIDE SEQUENCE</scope>
    <source>
        <strain evidence="5">DSM 19015</strain>
    </source>
</reference>
<dbReference type="InterPro" id="IPR014710">
    <property type="entry name" value="RmlC-like_jellyroll"/>
</dbReference>
<evidence type="ECO:0000313" key="5">
    <source>
        <dbReference type="EMBL" id="GJD94135.1"/>
    </source>
</evidence>
<evidence type="ECO:0000256" key="2">
    <source>
        <dbReference type="ARBA" id="ARBA00023125"/>
    </source>
</evidence>
<dbReference type="Pfam" id="PF00027">
    <property type="entry name" value="cNMP_binding"/>
    <property type="match status" value="1"/>
</dbReference>
<dbReference type="SUPFAM" id="SSF51206">
    <property type="entry name" value="cAMP-binding domain-like"/>
    <property type="match status" value="1"/>
</dbReference>
<keyword evidence="1" id="KW-0805">Transcription regulation</keyword>
<evidence type="ECO:0000256" key="1">
    <source>
        <dbReference type="ARBA" id="ARBA00023015"/>
    </source>
</evidence>
<sequence>MSHAQNIGAASIVRDGSHEADAKSPLVRKLENLVRLSREDRAALDQLSAGARLIEPHTDLMRVGERPADAVVVLDGFACRYKHRVTGERQILALLLPGDVCDVDAPHLGRMDHAVGTLSACLVARISRDALAAIVARHPTVARALRLAKLAEEATAREWLINLGARSATERMAHLFCELLTRLEAVGLARENGCKLPITQLDLADTLGLSSVHVNRTLQELRRKGLIELRGRSLKLRDLPDVRALAEFNPPYLRPAH</sequence>
<feature type="domain" description="HTH crp-type" evidence="4">
    <location>
        <begin position="166"/>
        <end position="240"/>
    </location>
</feature>
<dbReference type="Proteomes" id="UP001055125">
    <property type="component" value="Unassembled WGS sequence"/>
</dbReference>
<dbReference type="RefSeq" id="WP_238243321.1">
    <property type="nucleotide sequence ID" value="NZ_BPQP01000019.1"/>
</dbReference>
<reference evidence="5" key="1">
    <citation type="journal article" date="2021" name="Front. Microbiol.">
        <title>Comprehensive Comparative Genomics and Phenotyping of Methylobacterium Species.</title>
        <authorList>
            <person name="Alessa O."/>
            <person name="Ogura Y."/>
            <person name="Fujitani Y."/>
            <person name="Takami H."/>
            <person name="Hayashi T."/>
            <person name="Sahin N."/>
            <person name="Tani A."/>
        </authorList>
    </citation>
    <scope>NUCLEOTIDE SEQUENCE</scope>
    <source>
        <strain evidence="5">DSM 19015</strain>
    </source>
</reference>
<dbReference type="Gene3D" id="2.60.120.10">
    <property type="entry name" value="Jelly Rolls"/>
    <property type="match status" value="1"/>
</dbReference>
<evidence type="ECO:0000259" key="4">
    <source>
        <dbReference type="PROSITE" id="PS51063"/>
    </source>
</evidence>
<gene>
    <name evidence="5" type="ORF">OCOJLMKI_1336</name>
</gene>
<dbReference type="SMART" id="SM00419">
    <property type="entry name" value="HTH_CRP"/>
    <property type="match status" value="1"/>
</dbReference>
<accession>A0ABQ4RUS9</accession>
<keyword evidence="3" id="KW-0804">Transcription</keyword>
<comment type="caution">
    <text evidence="5">The sequence shown here is derived from an EMBL/GenBank/DDBJ whole genome shotgun (WGS) entry which is preliminary data.</text>
</comment>
<dbReference type="Pfam" id="PF13545">
    <property type="entry name" value="HTH_Crp_2"/>
    <property type="match status" value="1"/>
</dbReference>
<dbReference type="InterPro" id="IPR036390">
    <property type="entry name" value="WH_DNA-bd_sf"/>
</dbReference>
<evidence type="ECO:0000313" key="6">
    <source>
        <dbReference type="Proteomes" id="UP001055125"/>
    </source>
</evidence>
<dbReference type="InterPro" id="IPR000595">
    <property type="entry name" value="cNMP-bd_dom"/>
</dbReference>
<organism evidence="5 6">
    <name type="scientific">Methylobacterium iners</name>
    <dbReference type="NCBI Taxonomy" id="418707"/>
    <lineage>
        <taxon>Bacteria</taxon>
        <taxon>Pseudomonadati</taxon>
        <taxon>Pseudomonadota</taxon>
        <taxon>Alphaproteobacteria</taxon>
        <taxon>Hyphomicrobiales</taxon>
        <taxon>Methylobacteriaceae</taxon>
        <taxon>Methylobacterium</taxon>
    </lineage>
</organism>
<keyword evidence="6" id="KW-1185">Reference proteome</keyword>
<dbReference type="CDD" id="cd00038">
    <property type="entry name" value="CAP_ED"/>
    <property type="match status" value="1"/>
</dbReference>
<dbReference type="InterPro" id="IPR012318">
    <property type="entry name" value="HTH_CRP"/>
</dbReference>
<keyword evidence="2" id="KW-0238">DNA-binding</keyword>
<proteinExistence type="predicted"/>
<dbReference type="EMBL" id="BPQP01000019">
    <property type="protein sequence ID" value="GJD94135.1"/>
    <property type="molecule type" value="Genomic_DNA"/>
</dbReference>
<dbReference type="SUPFAM" id="SSF46785">
    <property type="entry name" value="Winged helix' DNA-binding domain"/>
    <property type="match status" value="1"/>
</dbReference>
<name>A0ABQ4RUS9_9HYPH</name>
<dbReference type="Gene3D" id="1.10.10.10">
    <property type="entry name" value="Winged helix-like DNA-binding domain superfamily/Winged helix DNA-binding domain"/>
    <property type="match status" value="1"/>
</dbReference>
<protein>
    <recommendedName>
        <fullName evidence="4">HTH crp-type domain-containing protein</fullName>
    </recommendedName>
</protein>
<evidence type="ECO:0000256" key="3">
    <source>
        <dbReference type="ARBA" id="ARBA00023163"/>
    </source>
</evidence>